<feature type="compositionally biased region" description="Acidic residues" evidence="1">
    <location>
        <begin position="819"/>
        <end position="828"/>
    </location>
</feature>
<evidence type="ECO:0000256" key="1">
    <source>
        <dbReference type="SAM" id="MobiDB-lite"/>
    </source>
</evidence>
<dbReference type="Pfam" id="PF24545">
    <property type="entry name" value="Ig_TPPC8_1st"/>
    <property type="match status" value="1"/>
</dbReference>
<sequence length="1454" mass="164869">MSRVLSEKTENFTSDNDNTKDFVTRVLSPRIAIVSSQDADTACRKNNFTNFFEFIRPFGERYEGKITVRDSQGLSNTIEGFTFRFADLACLEQPDNQIIAKLLADKVKSNCGDPKQQNEFPPISSKADVTEKYLTVSQDDITPWYAEYRRLFFQLTGVSEHETFEHPVACIIVVSSLDSDPLNQFAQLFDDNMPAPIYEKGFMDPNILKYYVLLHDNHKASLEHSEAIFDQMKRKFGLNCYLLKLNSIPLPTIPDNNDPFSQPPTSPMKPSSNPDIWTSSIKETSLRSLIMSANSVNTEKHTRSDSLSSIQTNTLPLSPTASSLNSPTSSLSEDILFLAKEKEANALESQNITGLVGNLPSPVVIYGQYLSEEDFAGIQFFIRELIEQSLIHWMGRNILLWNEQVASSRRGITGRLFSASRRYFGTGGKSGQLPSTQQSSNSTGGPQNAIANTIYPHTSPEAQMRKLADYAFMLRDYRLAHSVYDTIKKDFSADKAWKHYAGAQEMIGLCLLMSTSLIGSKTDVDHYFEQSVNAFYNRVKSPFFATKATILYYEMLKHRKMYKDAPIALVRMSGEDSDLRSALFLEQAAHAFLRYPRPMVRKYAFHLVMAGHRYGKCNQREHAYRCYLSASHVFENRSWSLVEDHIHFALGRQSFHMGDLDNSLHFFLKLLRASRQPASQQSAYLKEFLYIYKHYTSKTGKEPIFNPPDLPIPVILDATIRVVLSKAQSSEYDEIWQKMEQDFVDEKYKNVDAFGRNRLNSAALTKDGHQTVCAVAESFYVQFDIYNPMQIPINITELILECDYIPSTKDSVNSNPNDENTESTDNDSEAFDLETIPEISLNSIVRSRKTFAKRGKRLNNTKQQMMDVVYASDRSLEVLVTSPMPLLEVAFHSFPETLLSGEVMRVVLEINNKGQTGLTDLQVKMSHPSFFCVGDAEMLEKTVYGDNPEFPSSESSLEKLKISNHLFNSSINSIPLPIAEDNAHDSKSLLAPGKMTLIPIWIRGDRIGKHMFRFFFTYQSEDPNAAMKYRSLRYFVTTHVSPSLKINAFTRPSTRGLNEFILGIETENLQTTADFQLLQLSSSSPSWSISPINIITGDDQNSKILIAPRQTTFTYYRISKSQIESPADQLTPEQYALNALERILSSKDESKTPEPPSMELIVTNLPFTSRVIKSSAKPLERFFLNSRVQWRLNSLSNQFPALTQKQHEEIFTLYTTNDIDLVIYWNIPSSQRQGHHYIIGINLGVQQNPFQGKEILAFAASAPNRALFEQTARERAILVNSLLKNKHFKDESPLKILLKCEDKYTHNFVSENLCVLPIKIVLKNCSWNKRVCFNLELLPFDENPNLRSTTAHKSLHTNIFHWTGETYKCGLLSPNDELEFEVKACFTQPGIYDINRWRLTVNMNYDSTVNTATTTGETGEEEGAMISNAAAADSVKGGYIQMPNAPHLLTLLNA</sequence>
<comment type="caution">
    <text evidence="5">The sequence shown here is derived from an EMBL/GenBank/DDBJ whole genome shotgun (WGS) entry which is preliminary data.</text>
</comment>
<keyword evidence="6" id="KW-1185">Reference proteome</keyword>
<feature type="region of interest" description="Disordered" evidence="1">
    <location>
        <begin position="254"/>
        <end position="274"/>
    </location>
</feature>
<feature type="domain" description="TPPC8 second Ig-like" evidence="3">
    <location>
        <begin position="901"/>
        <end position="1032"/>
    </location>
</feature>
<name>A0A9N8VL19_9GLOM</name>
<evidence type="ECO:0000313" key="6">
    <source>
        <dbReference type="Proteomes" id="UP000789508"/>
    </source>
</evidence>
<feature type="compositionally biased region" description="Polar residues" evidence="1">
    <location>
        <begin position="432"/>
        <end position="451"/>
    </location>
</feature>
<evidence type="ECO:0000259" key="4">
    <source>
        <dbReference type="Pfam" id="PF24545"/>
    </source>
</evidence>
<gene>
    <name evidence="5" type="ORF">ALEPTO_LOCUS1442</name>
</gene>
<dbReference type="GO" id="GO:1990072">
    <property type="term" value="C:TRAPPIII protein complex"/>
    <property type="evidence" value="ECO:0007669"/>
    <property type="project" value="TreeGrafter"/>
</dbReference>
<evidence type="ECO:0000259" key="2">
    <source>
        <dbReference type="Pfam" id="PF24542"/>
    </source>
</evidence>
<organism evidence="5 6">
    <name type="scientific">Ambispora leptoticha</name>
    <dbReference type="NCBI Taxonomy" id="144679"/>
    <lineage>
        <taxon>Eukaryota</taxon>
        <taxon>Fungi</taxon>
        <taxon>Fungi incertae sedis</taxon>
        <taxon>Mucoromycota</taxon>
        <taxon>Glomeromycotina</taxon>
        <taxon>Glomeromycetes</taxon>
        <taxon>Archaeosporales</taxon>
        <taxon>Ambisporaceae</taxon>
        <taxon>Ambispora</taxon>
    </lineage>
</organism>
<evidence type="ECO:0000259" key="3">
    <source>
        <dbReference type="Pfam" id="PF24544"/>
    </source>
</evidence>
<reference evidence="5" key="1">
    <citation type="submission" date="2021-06" db="EMBL/GenBank/DDBJ databases">
        <authorList>
            <person name="Kallberg Y."/>
            <person name="Tangrot J."/>
            <person name="Rosling A."/>
        </authorList>
    </citation>
    <scope>NUCLEOTIDE SEQUENCE</scope>
    <source>
        <strain evidence="5">FL130A</strain>
    </source>
</reference>
<protein>
    <submittedName>
        <fullName evidence="5">6976_t:CDS:1</fullName>
    </submittedName>
</protein>
<dbReference type="InterPro" id="IPR024420">
    <property type="entry name" value="TRAPP_III_complex_Trs85"/>
</dbReference>
<feature type="domain" description="TPPC8 C-terminal Ig-like" evidence="2">
    <location>
        <begin position="1295"/>
        <end position="1402"/>
    </location>
</feature>
<dbReference type="InterPro" id="IPR058538">
    <property type="entry name" value="Ig_TPPC8_2nd"/>
</dbReference>
<dbReference type="InterPro" id="IPR057651">
    <property type="entry name" value="Ig_TPPC8_C"/>
</dbReference>
<feature type="compositionally biased region" description="Polar residues" evidence="1">
    <location>
        <begin position="809"/>
        <end position="818"/>
    </location>
</feature>
<dbReference type="Pfam" id="PF12739">
    <property type="entry name" value="TRAPPC-Trs85"/>
    <property type="match status" value="1"/>
</dbReference>
<dbReference type="OrthoDB" id="203724at2759"/>
<dbReference type="PANTHER" id="PTHR12975">
    <property type="entry name" value="TRANSPORT PROTEIN TRAPP"/>
    <property type="match status" value="1"/>
</dbReference>
<accession>A0A9N8VL19</accession>
<dbReference type="InterPro" id="IPR058541">
    <property type="entry name" value="Ig_TPPC8_1st"/>
</dbReference>
<feature type="compositionally biased region" description="Low complexity" evidence="1">
    <location>
        <begin position="312"/>
        <end position="326"/>
    </location>
</feature>
<dbReference type="EMBL" id="CAJVPS010000158">
    <property type="protein sequence ID" value="CAG8459139.1"/>
    <property type="molecule type" value="Genomic_DNA"/>
</dbReference>
<feature type="region of interest" description="Disordered" evidence="1">
    <location>
        <begin position="809"/>
        <end position="828"/>
    </location>
</feature>
<proteinExistence type="predicted"/>
<feature type="domain" description="TPPC8 first Ig-like" evidence="4">
    <location>
        <begin position="843"/>
        <end position="899"/>
    </location>
</feature>
<feature type="region of interest" description="Disordered" evidence="1">
    <location>
        <begin position="427"/>
        <end position="452"/>
    </location>
</feature>
<evidence type="ECO:0000313" key="5">
    <source>
        <dbReference type="EMBL" id="CAG8459139.1"/>
    </source>
</evidence>
<dbReference type="Proteomes" id="UP000789508">
    <property type="component" value="Unassembled WGS sequence"/>
</dbReference>
<dbReference type="PANTHER" id="PTHR12975:SF6">
    <property type="entry name" value="TRAFFICKING PROTEIN PARTICLE COMPLEX SUBUNIT 8"/>
    <property type="match status" value="1"/>
</dbReference>
<dbReference type="Pfam" id="PF24544">
    <property type="entry name" value="Ig_TPPC8_2nd"/>
    <property type="match status" value="1"/>
</dbReference>
<dbReference type="Pfam" id="PF24542">
    <property type="entry name" value="Ig_TPPC8_C"/>
    <property type="match status" value="1"/>
</dbReference>
<feature type="region of interest" description="Disordered" evidence="1">
    <location>
        <begin position="300"/>
        <end position="326"/>
    </location>
</feature>